<feature type="non-terminal residue" evidence="2">
    <location>
        <position position="509"/>
    </location>
</feature>
<gene>
    <name evidence="2" type="ORF">H4R34_005286</name>
</gene>
<accession>A0A9W8AXB2</accession>
<proteinExistence type="predicted"/>
<feature type="compositionally biased region" description="Polar residues" evidence="1">
    <location>
        <begin position="41"/>
        <end position="73"/>
    </location>
</feature>
<name>A0A9W8AXB2_9FUNG</name>
<sequence length="509" mass="53848">MAHVSNVNANRSSNDPSGRYGSKLHVGQGHPATGRRHAKNTRSASAGPQTTYTSPDDTNPPVSHLPSLTQTITRPVPPSAIPISAASNPKPLSNIRERNGCASNTKNGYSKRSKSSGRTDVPVGRQPRSRSTPKIAIPAKGFGFSGPHANAAYANIVPSIPLVAPPPIGSPDGRYIPRRPSDLHLSPGTSAFGAGSPESAHSLATPTKPLAHSTARSRGQSATSNSSTRWCKASATSVKASPTALRTKKSQSRLKSPVSPPHSRSDSVDVHREPCLEGIADPFAKRDKIPRDNLVASHSQPSAAMFTLTPPVSHSNAQLASAYSNKSVPTTPKGIRTAKKVATAEAVPPKNASIDFSAIADPFKKRDKIPMVSPEDQQGLHQHPLLTGVAGLTTKSTEFPLELPSNEPVPNLPKTSTPSKTPLIKDTWATSPPSATDLDPLVPTLSASLNIPTPFQKRDKIPLHSAESMERLRQRTERSEKIDAAPTQQEPVSDAQTCSLLSSDSQDSA</sequence>
<evidence type="ECO:0000313" key="3">
    <source>
        <dbReference type="Proteomes" id="UP001151582"/>
    </source>
</evidence>
<dbReference type="EMBL" id="JANBQB010000962">
    <property type="protein sequence ID" value="KAJ1972798.1"/>
    <property type="molecule type" value="Genomic_DNA"/>
</dbReference>
<evidence type="ECO:0000256" key="1">
    <source>
        <dbReference type="SAM" id="MobiDB-lite"/>
    </source>
</evidence>
<feature type="compositionally biased region" description="Polar residues" evidence="1">
    <location>
        <begin position="214"/>
        <end position="240"/>
    </location>
</feature>
<evidence type="ECO:0000313" key="2">
    <source>
        <dbReference type="EMBL" id="KAJ1972798.1"/>
    </source>
</evidence>
<reference evidence="2" key="1">
    <citation type="submission" date="2022-07" db="EMBL/GenBank/DDBJ databases">
        <title>Phylogenomic reconstructions and comparative analyses of Kickxellomycotina fungi.</title>
        <authorList>
            <person name="Reynolds N.K."/>
            <person name="Stajich J.E."/>
            <person name="Barry K."/>
            <person name="Grigoriev I.V."/>
            <person name="Crous P."/>
            <person name="Smith M.E."/>
        </authorList>
    </citation>
    <scope>NUCLEOTIDE SEQUENCE</scope>
    <source>
        <strain evidence="2">RSA 567</strain>
    </source>
</reference>
<protein>
    <submittedName>
        <fullName evidence="2">Uncharacterized protein</fullName>
    </submittedName>
</protein>
<dbReference type="Proteomes" id="UP001151582">
    <property type="component" value="Unassembled WGS sequence"/>
</dbReference>
<dbReference type="AlphaFoldDB" id="A0A9W8AXB2"/>
<feature type="compositionally biased region" description="Polar residues" evidence="1">
    <location>
        <begin position="1"/>
        <end position="16"/>
    </location>
</feature>
<keyword evidence="3" id="KW-1185">Reference proteome</keyword>
<organism evidence="2 3">
    <name type="scientific">Dimargaris verticillata</name>
    <dbReference type="NCBI Taxonomy" id="2761393"/>
    <lineage>
        <taxon>Eukaryota</taxon>
        <taxon>Fungi</taxon>
        <taxon>Fungi incertae sedis</taxon>
        <taxon>Zoopagomycota</taxon>
        <taxon>Kickxellomycotina</taxon>
        <taxon>Dimargaritomycetes</taxon>
        <taxon>Dimargaritales</taxon>
        <taxon>Dimargaritaceae</taxon>
        <taxon>Dimargaris</taxon>
    </lineage>
</organism>
<feature type="region of interest" description="Disordered" evidence="1">
    <location>
        <begin position="1"/>
        <end position="139"/>
    </location>
</feature>
<comment type="caution">
    <text evidence="2">The sequence shown here is derived from an EMBL/GenBank/DDBJ whole genome shotgun (WGS) entry which is preliminary data.</text>
</comment>
<feature type="compositionally biased region" description="Basic and acidic residues" evidence="1">
    <location>
        <begin position="263"/>
        <end position="273"/>
    </location>
</feature>
<feature type="region of interest" description="Disordered" evidence="1">
    <location>
        <begin position="171"/>
        <end position="273"/>
    </location>
</feature>
<feature type="compositionally biased region" description="Basic and acidic residues" evidence="1">
    <location>
        <begin position="456"/>
        <end position="483"/>
    </location>
</feature>
<dbReference type="OrthoDB" id="5573515at2759"/>
<feature type="compositionally biased region" description="Polar residues" evidence="1">
    <location>
        <begin position="486"/>
        <end position="509"/>
    </location>
</feature>
<feature type="region of interest" description="Disordered" evidence="1">
    <location>
        <begin position="401"/>
        <end position="509"/>
    </location>
</feature>